<dbReference type="Gene3D" id="1.10.290.10">
    <property type="entry name" value="Topoisomerase I, domain 4"/>
    <property type="match status" value="1"/>
</dbReference>
<evidence type="ECO:0000256" key="9">
    <source>
        <dbReference type="SAM" id="MobiDB-lite"/>
    </source>
</evidence>
<evidence type="ECO:0000313" key="13">
    <source>
        <dbReference type="Proteomes" id="UP000001136"/>
    </source>
</evidence>
<dbReference type="NCBIfam" id="TIGR01051">
    <property type="entry name" value="topA_bact"/>
    <property type="match status" value="1"/>
</dbReference>
<evidence type="ECO:0000256" key="6">
    <source>
        <dbReference type="ARBA" id="ARBA00023125"/>
    </source>
</evidence>
<dbReference type="GO" id="GO:0046872">
    <property type="term" value="F:metal ion binding"/>
    <property type="evidence" value="ECO:0007669"/>
    <property type="project" value="UniProtKB-KW"/>
</dbReference>
<feature type="site" description="Interaction with DNA" evidence="8">
    <location>
        <position position="128"/>
    </location>
</feature>
<proteinExistence type="inferred from homology"/>
<dbReference type="Proteomes" id="UP000001136">
    <property type="component" value="Chromosome"/>
</dbReference>
<evidence type="ECO:0000256" key="3">
    <source>
        <dbReference type="ARBA" id="ARBA00022723"/>
    </source>
</evidence>
<comment type="similarity">
    <text evidence="2 8">Belongs to the type IA topoisomerase family.</text>
</comment>
<feature type="site" description="Interaction with DNA" evidence="8">
    <location>
        <position position="113"/>
    </location>
</feature>
<accession>A8EWX5</accession>
<gene>
    <name evidence="8 12" type="primary">topA</name>
    <name evidence="12" type="ordered locus">Abu_2235</name>
</gene>
<dbReference type="Pfam" id="PF01751">
    <property type="entry name" value="Toprim"/>
    <property type="match status" value="1"/>
</dbReference>
<dbReference type="Gene3D" id="3.40.50.140">
    <property type="match status" value="1"/>
</dbReference>
<dbReference type="Pfam" id="PF01131">
    <property type="entry name" value="Topoisom_bac"/>
    <property type="match status" value="1"/>
</dbReference>
<dbReference type="Gene3D" id="2.70.20.10">
    <property type="entry name" value="Topoisomerase I, domain 3"/>
    <property type="match status" value="1"/>
</dbReference>
<keyword evidence="13" id="KW-1185">Reference proteome</keyword>
<dbReference type="InterPro" id="IPR013825">
    <property type="entry name" value="Topo_IA_cen_sub2"/>
</dbReference>
<dbReference type="STRING" id="367737.Abu_2235"/>
<dbReference type="HAMAP" id="MF_00952">
    <property type="entry name" value="Topoisom_1_prok"/>
    <property type="match status" value="1"/>
</dbReference>
<feature type="active site" description="O-(5'-phospho-DNA)-tyrosine intermediate" evidence="8">
    <location>
        <position position="270"/>
    </location>
</feature>
<dbReference type="PRINTS" id="PR00417">
    <property type="entry name" value="PRTPISMRASEI"/>
</dbReference>
<evidence type="ECO:0000256" key="2">
    <source>
        <dbReference type="ARBA" id="ARBA00009446"/>
    </source>
</evidence>
<dbReference type="SMART" id="SM00437">
    <property type="entry name" value="TOP1Ac"/>
    <property type="match status" value="1"/>
</dbReference>
<dbReference type="HOGENOM" id="CLU_002929_0_2_7"/>
<dbReference type="eggNOG" id="COG0550">
    <property type="taxonomic scope" value="Bacteria"/>
</dbReference>
<dbReference type="InterPro" id="IPR005733">
    <property type="entry name" value="TopoI_bac-type"/>
</dbReference>
<name>A8EWX5_ALIB4</name>
<evidence type="ECO:0000256" key="4">
    <source>
        <dbReference type="ARBA" id="ARBA00022842"/>
    </source>
</evidence>
<dbReference type="EMBL" id="CP000361">
    <property type="protein sequence ID" value="ABV68448.1"/>
    <property type="molecule type" value="Genomic_DNA"/>
</dbReference>
<evidence type="ECO:0000259" key="10">
    <source>
        <dbReference type="PROSITE" id="PS50880"/>
    </source>
</evidence>
<dbReference type="CDD" id="cd00186">
    <property type="entry name" value="TOP1Ac"/>
    <property type="match status" value="1"/>
</dbReference>
<feature type="site" description="Interaction with DNA" evidence="8">
    <location>
        <position position="121"/>
    </location>
</feature>
<dbReference type="GO" id="GO:0003917">
    <property type="term" value="F:DNA topoisomerase type I (single strand cut, ATP-independent) activity"/>
    <property type="evidence" value="ECO:0007669"/>
    <property type="project" value="UniProtKB-UniRule"/>
</dbReference>
<feature type="region of interest" description="Interaction with DNA" evidence="8">
    <location>
        <begin position="136"/>
        <end position="141"/>
    </location>
</feature>
<dbReference type="InterPro" id="IPR023405">
    <property type="entry name" value="Topo_IA_core_domain"/>
</dbReference>
<dbReference type="InterPro" id="IPR025589">
    <property type="entry name" value="Toprim_C_rpt"/>
</dbReference>
<protein>
    <recommendedName>
        <fullName evidence="8">DNA topoisomerase 1</fullName>
        <ecNumber evidence="8">5.6.2.1</ecNumber>
    </recommendedName>
    <alternativeName>
        <fullName evidence="8">DNA topoisomerase I</fullName>
    </alternativeName>
</protein>
<dbReference type="SMART" id="SM00493">
    <property type="entry name" value="TOPRIM"/>
    <property type="match status" value="1"/>
</dbReference>
<keyword evidence="4" id="KW-0460">Magnesium</keyword>
<dbReference type="EC" id="5.6.2.1" evidence="8"/>
<dbReference type="KEGG" id="abu:Abu_2235"/>
<feature type="site" description="Interaction with DNA" evidence="8">
    <location>
        <position position="272"/>
    </location>
</feature>
<feature type="domain" description="Topo IA-type catalytic" evidence="11">
    <location>
        <begin position="102"/>
        <end position="538"/>
    </location>
</feature>
<evidence type="ECO:0000259" key="11">
    <source>
        <dbReference type="PROSITE" id="PS52039"/>
    </source>
</evidence>
<feature type="site" description="Interaction with DNA" evidence="8">
    <location>
        <position position="6"/>
    </location>
</feature>
<feature type="region of interest" description="Disordered" evidence="9">
    <location>
        <begin position="726"/>
        <end position="756"/>
    </location>
</feature>
<feature type="domain" description="Toprim" evidence="10">
    <location>
        <begin position="1"/>
        <end position="86"/>
    </location>
</feature>
<feature type="site" description="Interaction with DNA" evidence="8">
    <location>
        <position position="469"/>
    </location>
</feature>
<dbReference type="SMART" id="SM00436">
    <property type="entry name" value="TOP1Bc"/>
    <property type="match status" value="1"/>
</dbReference>
<dbReference type="InterPro" id="IPR000380">
    <property type="entry name" value="Topo_IA"/>
</dbReference>
<evidence type="ECO:0000256" key="8">
    <source>
        <dbReference type="HAMAP-Rule" id="MF_00952"/>
    </source>
</evidence>
<dbReference type="PANTHER" id="PTHR42785">
    <property type="entry name" value="DNA TOPOISOMERASE, TYPE IA, CORE"/>
    <property type="match status" value="1"/>
</dbReference>
<keyword evidence="6 8" id="KW-0238">DNA-binding</keyword>
<evidence type="ECO:0000256" key="1">
    <source>
        <dbReference type="ARBA" id="ARBA00000213"/>
    </source>
</evidence>
<keyword evidence="7 8" id="KW-0413">Isomerase</keyword>
<sequence length="756" mass="85269">MASMGHVRDLPKSSLGFDPNDNFKPKYQISTDKKKVITDLKKHISKDTTIYLAADEDREGEAIAWHLIPALKIEKNPIKRIVFHEITKDAILKALENPRDVDQNLVDAQQARRILDRAVGYELSPLLWKKVRYGLSAGRVQSVAVRIIVDRENEIRAFVPEEYWKIKADFINPELKAELAKENGKTLKISNEKQALEIEASLKQGSYKLVDIEEKESTRNPAAPFTTSTLQQEASRKLGFSVKQTMIIAQQLYEGNVGNIPNHTGGLITYMRTDSLNLSTVATTAAKAVIEEEYGKEYALNKPRVYTTKSKGAQEAHEAIRPVNLALRPSQIKEFVEPAQYRLYSLIWKRTLATQMAQAKIANTTYKIEAGKNKEFEFQVKGQRIIFAGFMKAYTEGSDNPEAALDSSEKILPNIKEGTILELEKLESEQNFTKPPARYTEASLVKKLESEGIGRPSTYAPTISTIQAREYVSKTEDNKLIPTQTGEIVNSFLVDHFSNIVDLGFTAKIEEEFDEIAEGKIAWEEVMKNFYGGFKKTIDEKESSVSKEDYLQVNELGIDPKSGKPVSARVGRFGPFVQIGTKDDEEKPKFVAIPDNLNMDTITLEEALFLFNLPRVVGNTENGDEIKANIGRFGPYLQVKTKFYSLKTDDPYTIDLNRALEIIKDIDEAKEKSTIKTFDKEKIQILVGQYGPYIKQGRKNFKIPKGKNAEDLTLEECLEIIEKDSKGSTKRTTTKKSATEKKTTAKKTTKKSTDKK</sequence>
<evidence type="ECO:0000256" key="5">
    <source>
        <dbReference type="ARBA" id="ARBA00023029"/>
    </source>
</evidence>
<comment type="catalytic activity">
    <reaction evidence="1 8">
        <text>ATP-independent breakage of single-stranded DNA, followed by passage and rejoining.</text>
        <dbReference type="EC" id="5.6.2.1"/>
    </reaction>
</comment>
<dbReference type="PROSITE" id="PS52039">
    <property type="entry name" value="TOPO_IA_2"/>
    <property type="match status" value="1"/>
</dbReference>
<dbReference type="Gene3D" id="1.10.460.10">
    <property type="entry name" value="Topoisomerase I, domain 2"/>
    <property type="match status" value="1"/>
</dbReference>
<keyword evidence="3" id="KW-0479">Metal-binding</keyword>
<evidence type="ECO:0000313" key="12">
    <source>
        <dbReference type="EMBL" id="ABV68448.1"/>
    </source>
</evidence>
<feature type="site" description="Interaction with DNA" evidence="8">
    <location>
        <position position="112"/>
    </location>
</feature>
<comment type="function">
    <text evidence="8">Releases the supercoiling and torsional tension of DNA, which is introduced during the DNA replication and transcription, by transiently cleaving and rejoining one strand of the DNA duplex. Introduces a single-strand break via transesterification at a target site in duplex DNA. The scissile phosphodiester is attacked by the catalytic tyrosine of the enzyme, resulting in the formation of a DNA-(5'-phosphotyrosyl)-enzyme intermediate and the expulsion of a 3'-OH DNA strand. The free DNA strand then undergoes passage around the unbroken strand, thus removing DNA supercoils. Finally, in the religation step, the DNA 3'-OH attacks the covalent intermediate to expel the active-site tyrosine and restore the DNA phosphodiester backbone.</text>
</comment>
<feature type="site" description="Interaction with DNA" evidence="8">
    <location>
        <position position="116"/>
    </location>
</feature>
<dbReference type="InterPro" id="IPR013826">
    <property type="entry name" value="Topo_IA_cen_sub3"/>
</dbReference>
<dbReference type="InterPro" id="IPR013824">
    <property type="entry name" value="Topo_IA_cen_sub1"/>
</dbReference>
<dbReference type="GO" id="GO:0006265">
    <property type="term" value="P:DNA topological change"/>
    <property type="evidence" value="ECO:0007669"/>
    <property type="project" value="UniProtKB-UniRule"/>
</dbReference>
<dbReference type="PROSITE" id="PS50880">
    <property type="entry name" value="TOPRIM"/>
    <property type="match status" value="1"/>
</dbReference>
<dbReference type="Pfam" id="PF13368">
    <property type="entry name" value="Toprim_C_rpt"/>
    <property type="match status" value="3"/>
</dbReference>
<dbReference type="GO" id="GO:0003677">
    <property type="term" value="F:DNA binding"/>
    <property type="evidence" value="ECO:0007669"/>
    <property type="project" value="UniProtKB-KW"/>
</dbReference>
<comment type="subunit">
    <text evidence="8">Monomer.</text>
</comment>
<dbReference type="InterPro" id="IPR003601">
    <property type="entry name" value="Topo_IA_2"/>
</dbReference>
<dbReference type="AlphaFoldDB" id="A8EWX5"/>
<reference evidence="12 13" key="1">
    <citation type="journal article" date="2007" name="PLoS ONE">
        <title>The complete genome sequence and analysis of the Epsilonproteobacterium Arcobacter butzleri.</title>
        <authorList>
            <person name="Miller W.G."/>
            <person name="Parker C.T."/>
            <person name="Rubenfield M."/>
            <person name="Mendz G.L."/>
            <person name="Woesten M.M.S.M."/>
            <person name="Ussery D.W."/>
            <person name="Stolz J.F."/>
            <person name="Binnewies T.T."/>
            <person name="Hallin P.F."/>
            <person name="Wang G."/>
            <person name="Malek J.A."/>
            <person name="Rogosin A."/>
            <person name="Stanker L.H."/>
            <person name="Mandrell R.E."/>
        </authorList>
    </citation>
    <scope>NUCLEOTIDE SEQUENCE [LARGE SCALE GENOMIC DNA]</scope>
    <source>
        <strain evidence="12 13">RM4018</strain>
    </source>
</reference>
<evidence type="ECO:0000256" key="7">
    <source>
        <dbReference type="ARBA" id="ARBA00023235"/>
    </source>
</evidence>
<dbReference type="InterPro" id="IPR028612">
    <property type="entry name" value="Topoisom_1_IA"/>
</dbReference>
<dbReference type="PANTHER" id="PTHR42785:SF1">
    <property type="entry name" value="DNA TOPOISOMERASE"/>
    <property type="match status" value="1"/>
</dbReference>
<dbReference type="SUPFAM" id="SSF56712">
    <property type="entry name" value="Prokaryotic type I DNA topoisomerase"/>
    <property type="match status" value="1"/>
</dbReference>
<keyword evidence="5 8" id="KW-0799">Topoisomerase</keyword>
<dbReference type="InterPro" id="IPR006171">
    <property type="entry name" value="TOPRIM_dom"/>
</dbReference>
<dbReference type="InterPro" id="IPR003602">
    <property type="entry name" value="Topo_IA_DNA-bd_dom"/>
</dbReference>
<organism evidence="12 13">
    <name type="scientific">Aliarcobacter butzleri (strain RM4018)</name>
    <name type="common">Arcobacter butzleri</name>
    <dbReference type="NCBI Taxonomy" id="367737"/>
    <lineage>
        <taxon>Bacteria</taxon>
        <taxon>Pseudomonadati</taxon>
        <taxon>Campylobacterota</taxon>
        <taxon>Epsilonproteobacteria</taxon>
        <taxon>Campylobacterales</taxon>
        <taxon>Arcobacteraceae</taxon>
        <taxon>Aliarcobacter</taxon>
    </lineage>
</organism>
<dbReference type="InterPro" id="IPR013497">
    <property type="entry name" value="Topo_IA_cen"/>
</dbReference>